<feature type="domain" description="Plastocyanin-like" evidence="5">
    <location>
        <begin position="278"/>
        <end position="338"/>
    </location>
</feature>
<dbReference type="InterPro" id="IPR011706">
    <property type="entry name" value="Cu-oxidase_C"/>
</dbReference>
<evidence type="ECO:0000256" key="2">
    <source>
        <dbReference type="ARBA" id="ARBA00023002"/>
    </source>
</evidence>
<evidence type="ECO:0000256" key="3">
    <source>
        <dbReference type="ARBA" id="ARBA00023008"/>
    </source>
</evidence>
<proteinExistence type="predicted"/>
<dbReference type="AlphaFoldDB" id="A0SPJ2"/>
<dbReference type="InterPro" id="IPR011707">
    <property type="entry name" value="Cu-oxidase-like_N"/>
</dbReference>
<evidence type="ECO:0000259" key="5">
    <source>
        <dbReference type="Pfam" id="PF07731"/>
    </source>
</evidence>
<keyword evidence="1" id="KW-0479">Metal-binding</keyword>
<protein>
    <submittedName>
        <fullName evidence="7">Multicopper oxidase</fullName>
    </submittedName>
</protein>
<dbReference type="PANTHER" id="PTHR11709:SF394">
    <property type="entry name" value="FI03373P-RELATED"/>
    <property type="match status" value="1"/>
</dbReference>
<dbReference type="Pfam" id="PF07732">
    <property type="entry name" value="Cu-oxidase_3"/>
    <property type="match status" value="1"/>
</dbReference>
<organism evidence="7">
    <name type="scientific">Streptomyces sp. RU06</name>
    <dbReference type="NCBI Taxonomy" id="401613"/>
    <lineage>
        <taxon>Bacteria</taxon>
        <taxon>Bacillati</taxon>
        <taxon>Actinomycetota</taxon>
        <taxon>Actinomycetes</taxon>
        <taxon>Kitasatosporales</taxon>
        <taxon>Streptomycetaceae</taxon>
        <taxon>Streptomyces</taxon>
    </lineage>
</organism>
<feature type="domain" description="Plastocyanin-like" evidence="4">
    <location>
        <begin position="140"/>
        <end position="229"/>
    </location>
</feature>
<keyword evidence="3" id="KW-0186">Copper</keyword>
<sequence length="341" mass="37194">HWHGLALRNDMDGVHDLTQAPILPGESFTYRFLAPHAGTYWFHPHMGTQLDRALYAPLIIEDPDEPGGYDVDQVIVLDDWLDGIGRTPDDVLASLTGMNMDMGSGSMGSMPGMDHGSMGMPAFESEILGGDAGDVDYPLHLINGRPTADRPTIDVPAGGRMRLRFINAGSDTAYRVALGGHRMTVTHTDGFPVEPVEVEAILVGMGERYDVIVQPQSGTWLLVALAEGKDLTAEATVRTSDAVATQAPPAGEHPAELDGRLLTLADLRATESVRLGTRPLDVDELIKITGSMMPYSWGFDGAAFPQRAPIEIQEGQRVRLTFENTTTMWHPIHLHGMWLHM</sequence>
<dbReference type="EMBL" id="DQ867319">
    <property type="protein sequence ID" value="ABK58288.1"/>
    <property type="molecule type" value="Genomic_DNA"/>
</dbReference>
<evidence type="ECO:0000259" key="4">
    <source>
        <dbReference type="Pfam" id="PF00394"/>
    </source>
</evidence>
<feature type="non-terminal residue" evidence="7">
    <location>
        <position position="341"/>
    </location>
</feature>
<dbReference type="GO" id="GO:0005507">
    <property type="term" value="F:copper ion binding"/>
    <property type="evidence" value="ECO:0007669"/>
    <property type="project" value="InterPro"/>
</dbReference>
<dbReference type="Pfam" id="PF00394">
    <property type="entry name" value="Cu-oxidase"/>
    <property type="match status" value="1"/>
</dbReference>
<dbReference type="Pfam" id="PF07731">
    <property type="entry name" value="Cu-oxidase_2"/>
    <property type="match status" value="1"/>
</dbReference>
<dbReference type="GO" id="GO:0016491">
    <property type="term" value="F:oxidoreductase activity"/>
    <property type="evidence" value="ECO:0007669"/>
    <property type="project" value="UniProtKB-KW"/>
</dbReference>
<dbReference type="Gene3D" id="2.60.40.420">
    <property type="entry name" value="Cupredoxins - blue copper proteins"/>
    <property type="match status" value="3"/>
</dbReference>
<dbReference type="InterPro" id="IPR001117">
    <property type="entry name" value="Cu-oxidase_2nd"/>
</dbReference>
<dbReference type="InterPro" id="IPR045087">
    <property type="entry name" value="Cu-oxidase_fam"/>
</dbReference>
<name>A0SPJ2_9ACTN</name>
<evidence type="ECO:0000313" key="7">
    <source>
        <dbReference type="EMBL" id="ABK58288.1"/>
    </source>
</evidence>
<dbReference type="InterPro" id="IPR008972">
    <property type="entry name" value="Cupredoxin"/>
</dbReference>
<dbReference type="CDD" id="cd13870">
    <property type="entry name" value="CuRO_2_CopA_like_1"/>
    <property type="match status" value="1"/>
</dbReference>
<feature type="domain" description="Plastocyanin-like" evidence="6">
    <location>
        <begin position="1"/>
        <end position="64"/>
    </location>
</feature>
<reference evidence="7" key="1">
    <citation type="submission" date="2006-07" db="EMBL/GenBank/DDBJ databases">
        <title>Detection of bacterial laccase genes in the metagenome and the recovery of full length ORFs by subtractive hybridization magnetic bead capture.</title>
        <authorList>
            <person name="Meyer Q.C."/>
            <person name="Cowan D.A."/>
            <person name="Burton S.G."/>
        </authorList>
    </citation>
    <scope>NUCLEOTIDE SEQUENCE</scope>
    <source>
        <strain evidence="7">RU06</strain>
    </source>
</reference>
<feature type="non-terminal residue" evidence="7">
    <location>
        <position position="1"/>
    </location>
</feature>
<dbReference type="SUPFAM" id="SSF49503">
    <property type="entry name" value="Cupredoxins"/>
    <property type="match status" value="3"/>
</dbReference>
<accession>A0SPJ2</accession>
<evidence type="ECO:0000256" key="1">
    <source>
        <dbReference type="ARBA" id="ARBA00022723"/>
    </source>
</evidence>
<evidence type="ECO:0000259" key="6">
    <source>
        <dbReference type="Pfam" id="PF07732"/>
    </source>
</evidence>
<keyword evidence="2" id="KW-0560">Oxidoreductase</keyword>
<dbReference type="PANTHER" id="PTHR11709">
    <property type="entry name" value="MULTI-COPPER OXIDASE"/>
    <property type="match status" value="1"/>
</dbReference>